<keyword evidence="3" id="KW-1185">Reference proteome</keyword>
<feature type="domain" description="DUF2470" evidence="1">
    <location>
        <begin position="1"/>
        <end position="40"/>
    </location>
</feature>
<accession>A0A2U1QNS0</accession>
<dbReference type="AlphaFoldDB" id="A0A2U1QNS0"/>
<evidence type="ECO:0000313" key="3">
    <source>
        <dbReference type="Proteomes" id="UP000245207"/>
    </source>
</evidence>
<sequence length="91" mass="10522">MVWVDRLGFDIQIYSPDNDVFEVRIPFPREVTNEKGAKSSFNGMSQGELAVLKALMKRKRWQEIWCPVTDLDGVSFILGRKNYEAVADERI</sequence>
<name>A0A2U1QNS0_ARTAN</name>
<proteinExistence type="predicted"/>
<comment type="caution">
    <text evidence="2">The sequence shown here is derived from an EMBL/GenBank/DDBJ whole genome shotgun (WGS) entry which is preliminary data.</text>
</comment>
<dbReference type="Gene3D" id="3.20.180.10">
    <property type="entry name" value="PNP-oxidase-like"/>
    <property type="match status" value="1"/>
</dbReference>
<protein>
    <submittedName>
        <fullName evidence="2">Proton gradient regulation 7</fullName>
    </submittedName>
</protein>
<gene>
    <name evidence="2" type="ORF">CTI12_AA004560</name>
</gene>
<dbReference type="Pfam" id="PF10615">
    <property type="entry name" value="DUF2470"/>
    <property type="match status" value="1"/>
</dbReference>
<dbReference type="STRING" id="35608.A0A2U1QNS0"/>
<reference evidence="2 3" key="1">
    <citation type="journal article" date="2018" name="Mol. Plant">
        <title>The genome of Artemisia annua provides insight into the evolution of Asteraceae family and artemisinin biosynthesis.</title>
        <authorList>
            <person name="Shen Q."/>
            <person name="Zhang L."/>
            <person name="Liao Z."/>
            <person name="Wang S."/>
            <person name="Yan T."/>
            <person name="Shi P."/>
            <person name="Liu M."/>
            <person name="Fu X."/>
            <person name="Pan Q."/>
            <person name="Wang Y."/>
            <person name="Lv Z."/>
            <person name="Lu X."/>
            <person name="Zhang F."/>
            <person name="Jiang W."/>
            <person name="Ma Y."/>
            <person name="Chen M."/>
            <person name="Hao X."/>
            <person name="Li L."/>
            <person name="Tang Y."/>
            <person name="Lv G."/>
            <person name="Zhou Y."/>
            <person name="Sun X."/>
            <person name="Brodelius P.E."/>
            <person name="Rose J.K.C."/>
            <person name="Tang K."/>
        </authorList>
    </citation>
    <scope>NUCLEOTIDE SEQUENCE [LARGE SCALE GENOMIC DNA]</scope>
    <source>
        <strain evidence="3">cv. Huhao1</strain>
        <tissue evidence="2">Leaf</tissue>
    </source>
</reference>
<organism evidence="2 3">
    <name type="scientific">Artemisia annua</name>
    <name type="common">Sweet wormwood</name>
    <dbReference type="NCBI Taxonomy" id="35608"/>
    <lineage>
        <taxon>Eukaryota</taxon>
        <taxon>Viridiplantae</taxon>
        <taxon>Streptophyta</taxon>
        <taxon>Embryophyta</taxon>
        <taxon>Tracheophyta</taxon>
        <taxon>Spermatophyta</taxon>
        <taxon>Magnoliopsida</taxon>
        <taxon>eudicotyledons</taxon>
        <taxon>Gunneridae</taxon>
        <taxon>Pentapetalae</taxon>
        <taxon>asterids</taxon>
        <taxon>campanulids</taxon>
        <taxon>Asterales</taxon>
        <taxon>Asteraceae</taxon>
        <taxon>Asteroideae</taxon>
        <taxon>Anthemideae</taxon>
        <taxon>Artemisiinae</taxon>
        <taxon>Artemisia</taxon>
    </lineage>
</organism>
<evidence type="ECO:0000313" key="2">
    <source>
        <dbReference type="EMBL" id="PWA99641.1"/>
    </source>
</evidence>
<dbReference type="OrthoDB" id="2138282at2759"/>
<dbReference type="EMBL" id="PKPP01000011">
    <property type="protein sequence ID" value="PWA99641.1"/>
    <property type="molecule type" value="Genomic_DNA"/>
</dbReference>
<dbReference type="InterPro" id="IPR037119">
    <property type="entry name" value="Haem_oxidase_HugZ-like_sf"/>
</dbReference>
<dbReference type="InterPro" id="IPR019595">
    <property type="entry name" value="DUF2470"/>
</dbReference>
<dbReference type="Proteomes" id="UP000245207">
    <property type="component" value="Unassembled WGS sequence"/>
</dbReference>
<evidence type="ECO:0000259" key="1">
    <source>
        <dbReference type="Pfam" id="PF10615"/>
    </source>
</evidence>